<gene>
    <name evidence="1" type="ordered locus">Fjoh_0684</name>
</gene>
<dbReference type="RefSeq" id="WP_012022773.1">
    <property type="nucleotide sequence ID" value="NC_009441.1"/>
</dbReference>
<evidence type="ECO:0000313" key="2">
    <source>
        <dbReference type="Proteomes" id="UP000006694"/>
    </source>
</evidence>
<dbReference type="AlphaFoldDB" id="A5FM43"/>
<proteinExistence type="predicted"/>
<dbReference type="STRING" id="376686.Fjoh_0684"/>
<dbReference type="Proteomes" id="UP000006694">
    <property type="component" value="Chromosome"/>
</dbReference>
<sequence length="199" mass="22976">MKELLIESKGIRTKEYFIPPFELKKGELLLIHIYGTAYFYEMKAELVDIFTGKIQHENIKIVQPLTFAENFKESRFVRIFNSITVSRYLKRNTNLHEDSEPKIFEENGISKKDKVKSLDYSQKKLLSLYSLFTKTRNIVFDLSGEGPVGAIKTFDFVKDQIKNDGAAILIDWAGSDVKDKCSKVVTIEWLIEPRKGTLL</sequence>
<dbReference type="EMBL" id="CP000685">
    <property type="protein sequence ID" value="ABQ03719.1"/>
    <property type="molecule type" value="Genomic_DNA"/>
</dbReference>
<dbReference type="eggNOG" id="ENOG50339SS">
    <property type="taxonomic scope" value="Bacteria"/>
</dbReference>
<accession>A5FM43</accession>
<keyword evidence="2" id="KW-1185">Reference proteome</keyword>
<dbReference type="HOGENOM" id="CLU_1445279_0_0_10"/>
<dbReference type="OrthoDB" id="790721at2"/>
<evidence type="ECO:0000313" key="1">
    <source>
        <dbReference type="EMBL" id="ABQ03719.1"/>
    </source>
</evidence>
<reference evidence="1 2" key="1">
    <citation type="journal article" date="2009" name="Appl. Environ. Microbiol.">
        <title>Novel features of the polysaccharide-digesting gliding bacterium Flavobacterium johnsoniae as revealed by genome sequence analysis.</title>
        <authorList>
            <person name="McBride M.J."/>
            <person name="Xie G."/>
            <person name="Martens E.C."/>
            <person name="Lapidus A."/>
            <person name="Henrissat B."/>
            <person name="Rhodes R.G."/>
            <person name="Goltsman E."/>
            <person name="Wang W."/>
            <person name="Xu J."/>
            <person name="Hunnicutt D.W."/>
            <person name="Staroscik A.M."/>
            <person name="Hoover T.R."/>
            <person name="Cheng Y.Q."/>
            <person name="Stein J.L."/>
        </authorList>
    </citation>
    <scope>NUCLEOTIDE SEQUENCE [LARGE SCALE GENOMIC DNA]</scope>
    <source>
        <strain evidence="2">ATCC 17061 / DSM 2064 / JCM 8514 / BCRC 14874 / CCUG 350202 / NBRC 14942 / NCIMB 11054 / UW101</strain>
    </source>
</reference>
<dbReference type="KEGG" id="fjo:Fjoh_0684"/>
<dbReference type="GeneID" id="31763557"/>
<protein>
    <submittedName>
        <fullName evidence="1">Uncharacterized protein</fullName>
    </submittedName>
</protein>
<name>A5FM43_FLAJ1</name>
<organism evidence="1 2">
    <name type="scientific">Flavobacterium johnsoniae (strain ATCC 17061 / DSM 2064 / JCM 8514 / BCRC 14874 / CCUG 350202 / NBRC 14942 / NCIMB 11054 / UW101)</name>
    <name type="common">Cytophaga johnsonae</name>
    <dbReference type="NCBI Taxonomy" id="376686"/>
    <lineage>
        <taxon>Bacteria</taxon>
        <taxon>Pseudomonadati</taxon>
        <taxon>Bacteroidota</taxon>
        <taxon>Flavobacteriia</taxon>
        <taxon>Flavobacteriales</taxon>
        <taxon>Flavobacteriaceae</taxon>
        <taxon>Flavobacterium</taxon>
    </lineage>
</organism>